<dbReference type="Gene3D" id="1.20.1720.10">
    <property type="entry name" value="Multidrug resistance protein D"/>
    <property type="match status" value="1"/>
</dbReference>
<dbReference type="AlphaFoldDB" id="A0A941EM19"/>
<feature type="transmembrane region" description="Helical" evidence="7">
    <location>
        <begin position="85"/>
        <end position="109"/>
    </location>
</feature>
<dbReference type="PANTHER" id="PTHR42718:SF46">
    <property type="entry name" value="BLR6921 PROTEIN"/>
    <property type="match status" value="1"/>
</dbReference>
<dbReference type="InterPro" id="IPR020846">
    <property type="entry name" value="MFS_dom"/>
</dbReference>
<evidence type="ECO:0000313" key="10">
    <source>
        <dbReference type="Proteomes" id="UP000675781"/>
    </source>
</evidence>
<gene>
    <name evidence="9" type="ORF">KDL01_11050</name>
</gene>
<keyword evidence="4 7" id="KW-0812">Transmembrane</keyword>
<dbReference type="InterPro" id="IPR011701">
    <property type="entry name" value="MFS"/>
</dbReference>
<accession>A0A941EM19</accession>
<dbReference type="Gene3D" id="1.20.1250.20">
    <property type="entry name" value="MFS general substrate transporter like domains"/>
    <property type="match status" value="1"/>
</dbReference>
<proteinExistence type="predicted"/>
<evidence type="ECO:0000256" key="5">
    <source>
        <dbReference type="ARBA" id="ARBA00022989"/>
    </source>
</evidence>
<feature type="domain" description="Major facilitator superfamily (MFS) profile" evidence="8">
    <location>
        <begin position="19"/>
        <end position="461"/>
    </location>
</feature>
<feature type="transmembrane region" description="Helical" evidence="7">
    <location>
        <begin position="308"/>
        <end position="329"/>
    </location>
</feature>
<feature type="transmembrane region" description="Helical" evidence="7">
    <location>
        <begin position="20"/>
        <end position="41"/>
    </location>
</feature>
<evidence type="ECO:0000256" key="2">
    <source>
        <dbReference type="ARBA" id="ARBA00022448"/>
    </source>
</evidence>
<comment type="caution">
    <text evidence="9">The sequence shown here is derived from an EMBL/GenBank/DDBJ whole genome shotgun (WGS) entry which is preliminary data.</text>
</comment>
<keyword evidence="6 7" id="KW-0472">Membrane</keyword>
<evidence type="ECO:0000256" key="7">
    <source>
        <dbReference type="SAM" id="Phobius"/>
    </source>
</evidence>
<evidence type="ECO:0000259" key="8">
    <source>
        <dbReference type="PROSITE" id="PS50850"/>
    </source>
</evidence>
<dbReference type="Proteomes" id="UP000675781">
    <property type="component" value="Unassembled WGS sequence"/>
</dbReference>
<keyword evidence="10" id="KW-1185">Reference proteome</keyword>
<dbReference type="GO" id="GO:0022857">
    <property type="term" value="F:transmembrane transporter activity"/>
    <property type="evidence" value="ECO:0007669"/>
    <property type="project" value="InterPro"/>
</dbReference>
<feature type="transmembrane region" description="Helical" evidence="7">
    <location>
        <begin position="173"/>
        <end position="190"/>
    </location>
</feature>
<reference evidence="9" key="1">
    <citation type="submission" date="2021-04" db="EMBL/GenBank/DDBJ databases">
        <title>Genome based classification of Actinospica acidithermotolerans sp. nov., an actinobacterium isolated from an Indonesian hot spring.</title>
        <authorList>
            <person name="Kusuma A.B."/>
            <person name="Putra K.E."/>
            <person name="Nafisah S."/>
            <person name="Loh J."/>
            <person name="Nouioui I."/>
            <person name="Goodfellow M."/>
        </authorList>
    </citation>
    <scope>NUCLEOTIDE SEQUENCE</scope>
    <source>
        <strain evidence="9">CSCA 57</strain>
    </source>
</reference>
<keyword evidence="2" id="KW-0813">Transport</keyword>
<evidence type="ECO:0000256" key="6">
    <source>
        <dbReference type="ARBA" id="ARBA00023136"/>
    </source>
</evidence>
<feature type="transmembrane region" description="Helical" evidence="7">
    <location>
        <begin position="234"/>
        <end position="253"/>
    </location>
</feature>
<dbReference type="InterPro" id="IPR036259">
    <property type="entry name" value="MFS_trans_sf"/>
</dbReference>
<feature type="transmembrane region" description="Helical" evidence="7">
    <location>
        <begin position="146"/>
        <end position="167"/>
    </location>
</feature>
<feature type="transmembrane region" description="Helical" evidence="7">
    <location>
        <begin position="341"/>
        <end position="362"/>
    </location>
</feature>
<comment type="subcellular location">
    <subcellularLocation>
        <location evidence="1">Cell membrane</location>
        <topology evidence="1">Multi-pass membrane protein</topology>
    </subcellularLocation>
</comment>
<dbReference type="PANTHER" id="PTHR42718">
    <property type="entry name" value="MAJOR FACILITATOR SUPERFAMILY MULTIDRUG TRANSPORTER MFSC"/>
    <property type="match status" value="1"/>
</dbReference>
<dbReference type="SUPFAM" id="SSF103473">
    <property type="entry name" value="MFS general substrate transporter"/>
    <property type="match status" value="1"/>
</dbReference>
<sequence>MDDAKDDAAAGRAAGPRAVLVPLALAQFICSFAGSNMNVMITDISTDLDTTVHGVQVVITVFLLVMAALMIPGGKMCDRYGRVRLFRAGLVVYGVGALLSAVAPGLGVLLLGNSILQGVGTAMLIPPVYILATLTFTTLATRARAFGVISAMGGVGAAAGPLIGGVITSAISWRAAFVFQALVIAVIVLLSRRIVDPLRADPDSRFDRFGAVLCAVGLTLLVAGVLALDQNVAASVGLMAAGALVLGGFLLSMRAQQRRGLRPLLPLALFRDRTSNLGLITQNIQWLMLLGSSFTVSAYLQVVRGYGAVQTGVTFTAATVGLLVSSLAAERLARRHTQRTLVLAGFVIAILGIVVLVLLVRATDDSWAFVPGLFLLGFGLGAMLTPSVNLVQSSFPEDQQSEISGLSRSVSNLGSSLGTAIAGTILASSLSNRSYAAAMFTLAGIGALGLVAAAFLPRGRSAPR</sequence>
<keyword evidence="3" id="KW-1003">Cell membrane</keyword>
<evidence type="ECO:0000256" key="3">
    <source>
        <dbReference type="ARBA" id="ARBA00022475"/>
    </source>
</evidence>
<evidence type="ECO:0000256" key="4">
    <source>
        <dbReference type="ARBA" id="ARBA00022692"/>
    </source>
</evidence>
<feature type="transmembrane region" description="Helical" evidence="7">
    <location>
        <begin position="115"/>
        <end position="134"/>
    </location>
</feature>
<name>A0A941EM19_9ACTN</name>
<organism evidence="9 10">
    <name type="scientific">Actinospica durhamensis</name>
    <dbReference type="NCBI Taxonomy" id="1508375"/>
    <lineage>
        <taxon>Bacteria</taxon>
        <taxon>Bacillati</taxon>
        <taxon>Actinomycetota</taxon>
        <taxon>Actinomycetes</taxon>
        <taxon>Catenulisporales</taxon>
        <taxon>Actinospicaceae</taxon>
        <taxon>Actinospica</taxon>
    </lineage>
</organism>
<feature type="transmembrane region" description="Helical" evidence="7">
    <location>
        <begin position="412"/>
        <end position="430"/>
    </location>
</feature>
<feature type="transmembrane region" description="Helical" evidence="7">
    <location>
        <begin position="436"/>
        <end position="456"/>
    </location>
</feature>
<keyword evidence="5 7" id="KW-1133">Transmembrane helix</keyword>
<protein>
    <submittedName>
        <fullName evidence="9">MFS transporter</fullName>
    </submittedName>
</protein>
<feature type="transmembrane region" description="Helical" evidence="7">
    <location>
        <begin position="368"/>
        <end position="391"/>
    </location>
</feature>
<dbReference type="Pfam" id="PF07690">
    <property type="entry name" value="MFS_1"/>
    <property type="match status" value="1"/>
</dbReference>
<dbReference type="PROSITE" id="PS50850">
    <property type="entry name" value="MFS"/>
    <property type="match status" value="1"/>
</dbReference>
<dbReference type="CDD" id="cd17321">
    <property type="entry name" value="MFS_MMR_MDR_like"/>
    <property type="match status" value="1"/>
</dbReference>
<feature type="transmembrane region" description="Helical" evidence="7">
    <location>
        <begin position="283"/>
        <end position="302"/>
    </location>
</feature>
<feature type="transmembrane region" description="Helical" evidence="7">
    <location>
        <begin position="53"/>
        <end position="73"/>
    </location>
</feature>
<evidence type="ECO:0000313" key="9">
    <source>
        <dbReference type="EMBL" id="MBR7833806.1"/>
    </source>
</evidence>
<feature type="transmembrane region" description="Helical" evidence="7">
    <location>
        <begin position="210"/>
        <end position="228"/>
    </location>
</feature>
<dbReference type="EMBL" id="JAGSOG010000040">
    <property type="protein sequence ID" value="MBR7833806.1"/>
    <property type="molecule type" value="Genomic_DNA"/>
</dbReference>
<evidence type="ECO:0000256" key="1">
    <source>
        <dbReference type="ARBA" id="ARBA00004651"/>
    </source>
</evidence>
<dbReference type="GO" id="GO:0005886">
    <property type="term" value="C:plasma membrane"/>
    <property type="evidence" value="ECO:0007669"/>
    <property type="project" value="UniProtKB-SubCell"/>
</dbReference>
<dbReference type="RefSeq" id="WP_212528327.1">
    <property type="nucleotide sequence ID" value="NZ_JAGSOG010000040.1"/>
</dbReference>
<dbReference type="PRINTS" id="PR01036">
    <property type="entry name" value="TCRTETB"/>
</dbReference>